<gene>
    <name evidence="2" type="ORF">RKE40_23615</name>
</gene>
<feature type="compositionally biased region" description="Polar residues" evidence="1">
    <location>
        <begin position="1"/>
        <end position="15"/>
    </location>
</feature>
<evidence type="ECO:0000313" key="2">
    <source>
        <dbReference type="EMBL" id="MDU0342895.1"/>
    </source>
</evidence>
<dbReference type="Proteomes" id="UP001254257">
    <property type="component" value="Unassembled WGS sequence"/>
</dbReference>
<name>A0ABU3SDM8_9HYPH</name>
<accession>A0ABU3SDM8</accession>
<proteinExistence type="predicted"/>
<comment type="caution">
    <text evidence="2">The sequence shown here is derived from an EMBL/GenBank/DDBJ whole genome shotgun (WGS) entry which is preliminary data.</text>
</comment>
<feature type="region of interest" description="Disordered" evidence="1">
    <location>
        <begin position="1"/>
        <end position="21"/>
    </location>
</feature>
<evidence type="ECO:0000313" key="3">
    <source>
        <dbReference type="Proteomes" id="UP001254257"/>
    </source>
</evidence>
<sequence>MNQMSPTLVQQTSGGADTAGTAIPGDGERLVAALIALSPYRVVLMPMLADITRIGRANRQISAALAAVELRADFAHTGRLRRSDLGPERTALLGFLEYIRFASPDFLRSVGEWPVGGMRDRS</sequence>
<protein>
    <submittedName>
        <fullName evidence="2">Uncharacterized protein</fullName>
    </submittedName>
</protein>
<keyword evidence="3" id="KW-1185">Reference proteome</keyword>
<evidence type="ECO:0000256" key="1">
    <source>
        <dbReference type="SAM" id="MobiDB-lite"/>
    </source>
</evidence>
<dbReference type="RefSeq" id="WP_316020649.1">
    <property type="nucleotide sequence ID" value="NZ_JAWDID010000052.1"/>
</dbReference>
<organism evidence="2 3">
    <name type="scientific">Bosea rubneri</name>
    <dbReference type="NCBI Taxonomy" id="3075434"/>
    <lineage>
        <taxon>Bacteria</taxon>
        <taxon>Pseudomonadati</taxon>
        <taxon>Pseudomonadota</taxon>
        <taxon>Alphaproteobacteria</taxon>
        <taxon>Hyphomicrobiales</taxon>
        <taxon>Boseaceae</taxon>
        <taxon>Bosea</taxon>
    </lineage>
</organism>
<reference evidence="2 3" key="1">
    <citation type="submission" date="2023-09" db="EMBL/GenBank/DDBJ databases">
        <title>Whole genome shotgun sequencing (WGS) of Bosea sp. ZW T0_25, isolated from stored onions (Allium cepa).</title>
        <authorList>
            <person name="Stoll D.A."/>
            <person name="Huch M."/>
        </authorList>
    </citation>
    <scope>NUCLEOTIDE SEQUENCE [LARGE SCALE GENOMIC DNA]</scope>
    <source>
        <strain evidence="2 3">ZW T0_25</strain>
    </source>
</reference>
<dbReference type="EMBL" id="JAWDID010000052">
    <property type="protein sequence ID" value="MDU0342895.1"/>
    <property type="molecule type" value="Genomic_DNA"/>
</dbReference>